<dbReference type="PANTHER" id="PTHR46635:SF2">
    <property type="entry name" value="GLYCOSYL TRANSFERASE FAMILY 1 DOMAIN-CONTAINING PROTEIN"/>
    <property type="match status" value="1"/>
</dbReference>
<organism evidence="1 2">
    <name type="scientific">Solanum bulbocastanum</name>
    <name type="common">Wild potato</name>
    <dbReference type="NCBI Taxonomy" id="147425"/>
    <lineage>
        <taxon>Eukaryota</taxon>
        <taxon>Viridiplantae</taxon>
        <taxon>Streptophyta</taxon>
        <taxon>Embryophyta</taxon>
        <taxon>Tracheophyta</taxon>
        <taxon>Spermatophyta</taxon>
        <taxon>Magnoliopsida</taxon>
        <taxon>eudicotyledons</taxon>
        <taxon>Gunneridae</taxon>
        <taxon>Pentapetalae</taxon>
        <taxon>asterids</taxon>
        <taxon>lamiids</taxon>
        <taxon>Solanales</taxon>
        <taxon>Solanaceae</taxon>
        <taxon>Solanoideae</taxon>
        <taxon>Solaneae</taxon>
        <taxon>Solanum</taxon>
    </lineage>
</organism>
<sequence>MQARRISSYVFIVYDHQKQHCYCRVLELLINVWAYDSARQMVYINLYSGVGEVQHSVEHRKGYMLEKYFSMTLLKSMDEDLAEAADDNYHPYET</sequence>
<evidence type="ECO:0000313" key="1">
    <source>
        <dbReference type="EMBL" id="KAK6789713.1"/>
    </source>
</evidence>
<dbReference type="Proteomes" id="UP001371456">
    <property type="component" value="Unassembled WGS sequence"/>
</dbReference>
<keyword evidence="2" id="KW-1185">Reference proteome</keyword>
<evidence type="ECO:0000313" key="2">
    <source>
        <dbReference type="Proteomes" id="UP001371456"/>
    </source>
</evidence>
<comment type="caution">
    <text evidence="1">The sequence shown here is derived from an EMBL/GenBank/DDBJ whole genome shotgun (WGS) entry which is preliminary data.</text>
</comment>
<proteinExistence type="predicted"/>
<accession>A0AAN8TRV8</accession>
<dbReference type="AlphaFoldDB" id="A0AAN8TRV8"/>
<dbReference type="PANTHER" id="PTHR46635">
    <property type="entry name" value="GLYCOSYL TRANSFERASE FAMILY 1 PROTEIN"/>
    <property type="match status" value="1"/>
</dbReference>
<name>A0AAN8TRV8_SOLBU</name>
<protein>
    <submittedName>
        <fullName evidence="1">Uncharacterized protein</fullName>
    </submittedName>
</protein>
<reference evidence="1 2" key="1">
    <citation type="submission" date="2024-02" db="EMBL/GenBank/DDBJ databases">
        <title>de novo genome assembly of Solanum bulbocastanum strain 11H21.</title>
        <authorList>
            <person name="Hosaka A.J."/>
        </authorList>
    </citation>
    <scope>NUCLEOTIDE SEQUENCE [LARGE SCALE GENOMIC DNA]</scope>
    <source>
        <tissue evidence="1">Young leaves</tissue>
    </source>
</reference>
<dbReference type="EMBL" id="JBANQN010000005">
    <property type="protein sequence ID" value="KAK6789713.1"/>
    <property type="molecule type" value="Genomic_DNA"/>
</dbReference>
<gene>
    <name evidence="1" type="ORF">RDI58_013513</name>
</gene>